<keyword evidence="2" id="KW-1185">Reference proteome</keyword>
<dbReference type="Proteomes" id="UP000828048">
    <property type="component" value="Chromosome 7"/>
</dbReference>
<gene>
    <name evidence="1" type="ORF">Vadar_016870</name>
</gene>
<organism evidence="1 2">
    <name type="scientific">Vaccinium darrowii</name>
    <dbReference type="NCBI Taxonomy" id="229202"/>
    <lineage>
        <taxon>Eukaryota</taxon>
        <taxon>Viridiplantae</taxon>
        <taxon>Streptophyta</taxon>
        <taxon>Embryophyta</taxon>
        <taxon>Tracheophyta</taxon>
        <taxon>Spermatophyta</taxon>
        <taxon>Magnoliopsida</taxon>
        <taxon>eudicotyledons</taxon>
        <taxon>Gunneridae</taxon>
        <taxon>Pentapetalae</taxon>
        <taxon>asterids</taxon>
        <taxon>Ericales</taxon>
        <taxon>Ericaceae</taxon>
        <taxon>Vaccinioideae</taxon>
        <taxon>Vaccinieae</taxon>
        <taxon>Vaccinium</taxon>
    </lineage>
</organism>
<reference evidence="1 2" key="1">
    <citation type="journal article" date="2021" name="Hortic Res">
        <title>High-quality reference genome and annotation aids understanding of berry development for evergreen blueberry (Vaccinium darrowii).</title>
        <authorList>
            <person name="Yu J."/>
            <person name="Hulse-Kemp A.M."/>
            <person name="Babiker E."/>
            <person name="Staton M."/>
        </authorList>
    </citation>
    <scope>NUCLEOTIDE SEQUENCE [LARGE SCALE GENOMIC DNA]</scope>
    <source>
        <strain evidence="2">cv. NJ 8807/NJ 8810</strain>
        <tissue evidence="1">Young leaf</tissue>
    </source>
</reference>
<name>A0ACB7Y708_9ERIC</name>
<evidence type="ECO:0000313" key="1">
    <source>
        <dbReference type="EMBL" id="KAH7849370.1"/>
    </source>
</evidence>
<proteinExistence type="predicted"/>
<evidence type="ECO:0000313" key="2">
    <source>
        <dbReference type="Proteomes" id="UP000828048"/>
    </source>
</evidence>
<comment type="caution">
    <text evidence="1">The sequence shown here is derived from an EMBL/GenBank/DDBJ whole genome shotgun (WGS) entry which is preliminary data.</text>
</comment>
<sequence length="1299" mass="144408">MENNETKDSSQCVRVAVNIRPLVTPELLVGCTDCITVVPGEPQIQIGSHAFTFDHVFGSTGHPSSRIFDDCVAPIVDALFHGYNGTVLAYGQTGSGKTYTMGTNYNGEEHNGGIIPKVVETIFSRVQATRDSTEFLIRISFIEIFKEEVFDLLDQSLPAVSRADGMSLAKPAGPARVPIQIRETVNGGITLAGVTEAEVRTKEEMASFLMRGALSRATGSTNMNSQSSRSHAIFTISMEQKKTASTGASHNDGGDDILCAKLHLVDLAGSERAKRTGADGMRFREGVHINKGLLALGNVISALGDEKKRKEGGHVPYRDSKLTRLLQDSLGGNSKTVMIACVSPADTNTEETLNTLKYANRARNIQNKAIINRDPMTAQMQRMRSQIEQLQTELLFLRGDSGGSFEELQILKHKISLLEASNVELRGELQERRIACEHLTQRALDAQVEKDKLKMIIESARNGKSWDEIDSTSDQDIDLLKSYVSKIQELEGELLRLQSLNGLKESKHGEFVVDCLELDDDALHSRDSYSTNIHELSSGSSTKDVEINGEAEVQVKELEHSSLQEKLDMELKELDKKLEQKEAEMKRVGSVDPSILKQHYEKKVHELEHEKRALQKEIEELRYNLENISSTSGEGAQKLKEDYLQKLNVLESQVTVLKKKQDAQAQLLRQKQKSDEAAKRLQDEIQRIKSQKVQLQQKIKQESEQFRLWKASREKEVLQLKKEGRRTEYEMHKLLALNQRQKMVMQRKTEEASMATKRLKELLDSRKASSRETSGAGNSNGPGIQTLMQTIEHELEITVRVHEVRSEYERQMEERARMAKEVAELKEEAQNLRQTNLSSGPQTMSPGARNSRIFALENMLATSSSSLVSMASHLSEAEERERAFSGRGRWNQVRSLAEAKNIMNFLFNLVSSSRCQLRGKEVDCREKDSEIRELKGKIVNLIRQLEMQKAALLQQEKMHKLALMKYSMDNAARSGNSDLNSGEAHVYDLRPKGMRGSMVFTNPGNNSRLLVDMDTSESEHSDLDAAYDDDDTEWEATEKRLAKKRNSKTDGRMGSLSDPIELNDSGSLKTEASDEGMTSVTQKTAPGLCCNCSKGSLCKTMRCECRAGGGSCGVSCNCVSSKCSNREATLTKALDYLPHSKLADCNDETEGSQDLASEGARLLQSALAEKPVEANDGNEPRRKPLSDIGNTVGKSNAPKPNQRKKWRKSVIQLVPTAAPTLLPESTEAVKKPESSATEAEIPLQLPRAMRSAASNNLLRERNSEQSDVSVVNKEGGGAPAPTSPTRRQRMTDEKENRGL</sequence>
<accession>A0ACB7Y708</accession>
<dbReference type="EMBL" id="CM037157">
    <property type="protein sequence ID" value="KAH7849370.1"/>
    <property type="molecule type" value="Genomic_DNA"/>
</dbReference>
<protein>
    <submittedName>
        <fullName evidence="1">Uncharacterized protein</fullName>
    </submittedName>
</protein>